<dbReference type="EMBL" id="MLJW01000034">
    <property type="protein sequence ID" value="OIR07976.1"/>
    <property type="molecule type" value="Genomic_DNA"/>
</dbReference>
<reference evidence="1" key="1">
    <citation type="submission" date="2016-10" db="EMBL/GenBank/DDBJ databases">
        <title>Sequence of Gallionella enrichment culture.</title>
        <authorList>
            <person name="Poehlein A."/>
            <person name="Muehling M."/>
            <person name="Daniel R."/>
        </authorList>
    </citation>
    <scope>NUCLEOTIDE SEQUENCE</scope>
</reference>
<proteinExistence type="predicted"/>
<dbReference type="AlphaFoldDB" id="A0A1J5SV90"/>
<name>A0A1J5SV90_9ZZZZ</name>
<sequence length="270" mass="28305">MRRTLPSLALLAALAACGPVPHPFQHQAPNPLVQDRRALSALSIAPVPGLPGLAEEMVKTLELEDIPATTHAPGGGELRLSGRPLPSGVVAWSLTRPNGADAGAISTPIPPGHWSSATRHELAVRAAADISLCLRGPGSGDSDMERRPHVALAPLMAPQSFDADALYHAMDRALTRQQFLVGADHPVAVVQGLVRITPPPPAMKNGQDMLEVIWVVKTPEGRELGRVSQGNPVDPALLSGFLGPLGRDIADAAAPGIAEVLHHLPPVTER</sequence>
<evidence type="ECO:0008006" key="2">
    <source>
        <dbReference type="Google" id="ProtNLM"/>
    </source>
</evidence>
<gene>
    <name evidence="1" type="ORF">GALL_98390</name>
</gene>
<accession>A0A1J5SV90</accession>
<evidence type="ECO:0000313" key="1">
    <source>
        <dbReference type="EMBL" id="OIR07976.1"/>
    </source>
</evidence>
<dbReference type="PROSITE" id="PS51257">
    <property type="entry name" value="PROKAR_LIPOPROTEIN"/>
    <property type="match status" value="1"/>
</dbReference>
<comment type="caution">
    <text evidence="1">The sequence shown here is derived from an EMBL/GenBank/DDBJ whole genome shotgun (WGS) entry which is preliminary data.</text>
</comment>
<protein>
    <recommendedName>
        <fullName evidence="2">Lipoprotein</fullName>
    </recommendedName>
</protein>
<organism evidence="1">
    <name type="scientific">mine drainage metagenome</name>
    <dbReference type="NCBI Taxonomy" id="410659"/>
    <lineage>
        <taxon>unclassified sequences</taxon>
        <taxon>metagenomes</taxon>
        <taxon>ecological metagenomes</taxon>
    </lineage>
</organism>